<comment type="caution">
    <text evidence="4">The sequence shown here is derived from an EMBL/GenBank/DDBJ whole genome shotgun (WGS) entry which is preliminary data.</text>
</comment>
<evidence type="ECO:0000256" key="2">
    <source>
        <dbReference type="ARBA" id="ARBA00008044"/>
    </source>
</evidence>
<dbReference type="GO" id="GO:0003729">
    <property type="term" value="F:mRNA binding"/>
    <property type="evidence" value="ECO:0007669"/>
    <property type="project" value="TreeGrafter"/>
</dbReference>
<dbReference type="GO" id="GO:0006406">
    <property type="term" value="P:mRNA export from nucleus"/>
    <property type="evidence" value="ECO:0007669"/>
    <property type="project" value="TreeGrafter"/>
</dbReference>
<dbReference type="AlphaFoldDB" id="A0A9X0CZG6"/>
<organism evidence="4 5">
    <name type="scientific">Desmophyllum pertusum</name>
    <dbReference type="NCBI Taxonomy" id="174260"/>
    <lineage>
        <taxon>Eukaryota</taxon>
        <taxon>Metazoa</taxon>
        <taxon>Cnidaria</taxon>
        <taxon>Anthozoa</taxon>
        <taxon>Hexacorallia</taxon>
        <taxon>Scleractinia</taxon>
        <taxon>Caryophylliina</taxon>
        <taxon>Caryophylliidae</taxon>
        <taxon>Desmophyllum</taxon>
    </lineage>
</organism>
<dbReference type="OrthoDB" id="20582at2759"/>
<comment type="similarity">
    <text evidence="2">Belongs to the THOC5 family.</text>
</comment>
<dbReference type="PANTHER" id="PTHR13375:SF3">
    <property type="entry name" value="THO COMPLEX SUBUNIT 5 HOMOLOG"/>
    <property type="match status" value="1"/>
</dbReference>
<reference evidence="4" key="1">
    <citation type="submission" date="2023-01" db="EMBL/GenBank/DDBJ databases">
        <title>Genome assembly of the deep-sea coral Lophelia pertusa.</title>
        <authorList>
            <person name="Herrera S."/>
            <person name="Cordes E."/>
        </authorList>
    </citation>
    <scope>NUCLEOTIDE SEQUENCE</scope>
    <source>
        <strain evidence="4">USNM1676648</strain>
        <tissue evidence="4">Polyp</tissue>
    </source>
</reference>
<feature type="non-terminal residue" evidence="4">
    <location>
        <position position="1"/>
    </location>
</feature>
<dbReference type="GO" id="GO:0000445">
    <property type="term" value="C:THO complex part of transcription export complex"/>
    <property type="evidence" value="ECO:0007669"/>
    <property type="project" value="TreeGrafter"/>
</dbReference>
<dbReference type="Proteomes" id="UP001163046">
    <property type="component" value="Unassembled WGS sequence"/>
</dbReference>
<keyword evidence="3" id="KW-0539">Nucleus</keyword>
<dbReference type="EMBL" id="MU826137">
    <property type="protein sequence ID" value="KAJ7381642.1"/>
    <property type="molecule type" value="Genomic_DNA"/>
</dbReference>
<dbReference type="InterPro" id="IPR019163">
    <property type="entry name" value="THO_Thoc5"/>
</dbReference>
<dbReference type="Pfam" id="PF09766">
    <property type="entry name" value="FmiP_Thoc5"/>
    <property type="match status" value="1"/>
</dbReference>
<dbReference type="PANTHER" id="PTHR13375">
    <property type="entry name" value="FMS INTERACTING PROTEIN"/>
    <property type="match status" value="1"/>
</dbReference>
<evidence type="ECO:0000313" key="5">
    <source>
        <dbReference type="Proteomes" id="UP001163046"/>
    </source>
</evidence>
<evidence type="ECO:0000256" key="1">
    <source>
        <dbReference type="ARBA" id="ARBA00004123"/>
    </source>
</evidence>
<comment type="subcellular location">
    <subcellularLocation>
        <location evidence="1">Nucleus</location>
    </subcellularLocation>
</comment>
<evidence type="ECO:0000313" key="4">
    <source>
        <dbReference type="EMBL" id="KAJ7381642.1"/>
    </source>
</evidence>
<gene>
    <name evidence="4" type="primary">THOC5_2</name>
    <name evidence="4" type="ORF">OS493_039949</name>
</gene>
<protein>
    <submittedName>
        <fullName evidence="4">THO complex subunit 5</fullName>
    </submittedName>
</protein>
<proteinExistence type="inferred from homology"/>
<keyword evidence="5" id="KW-1185">Reference proteome</keyword>
<name>A0A9X0CZG6_9CNID</name>
<sequence>DADTNESRIRCTLLFTILKKLNRLSHMRCKKARERTQESKQKVDSLHLQLQNLLYEVMHLKKEITKCLEFKSKG</sequence>
<accession>A0A9X0CZG6</accession>
<evidence type="ECO:0000256" key="3">
    <source>
        <dbReference type="ARBA" id="ARBA00023242"/>
    </source>
</evidence>